<name>A0A915CTN5_9BILA</name>
<sequence>MLRPNYTNLGKKLVCRAASSYSKNTGNNIPNTWQSYKIRPNLKADTKVAVSVSGVDSPHSIFLRTAKRCNFCKSLSHIKTDCPKFKEEEKNIAESLRAKVSILDLPIPPFQQLERGENDYIPAEIFNKPLFKGKYQLRFLCSHATLEACKQANHAITVKKFGAILTISEFTNPEG</sequence>
<proteinExistence type="predicted"/>
<accession>A0A915CTN5</accession>
<dbReference type="WBParaSite" id="jg12118">
    <property type="protein sequence ID" value="jg12118"/>
    <property type="gene ID" value="jg12118"/>
</dbReference>
<evidence type="ECO:0000313" key="2">
    <source>
        <dbReference type="WBParaSite" id="jg12118"/>
    </source>
</evidence>
<reference evidence="2" key="1">
    <citation type="submission" date="2022-11" db="UniProtKB">
        <authorList>
            <consortium name="WormBaseParasite"/>
        </authorList>
    </citation>
    <scope>IDENTIFICATION</scope>
</reference>
<organism evidence="1 2">
    <name type="scientific">Ditylenchus dipsaci</name>
    <dbReference type="NCBI Taxonomy" id="166011"/>
    <lineage>
        <taxon>Eukaryota</taxon>
        <taxon>Metazoa</taxon>
        <taxon>Ecdysozoa</taxon>
        <taxon>Nematoda</taxon>
        <taxon>Chromadorea</taxon>
        <taxon>Rhabditida</taxon>
        <taxon>Tylenchina</taxon>
        <taxon>Tylenchomorpha</taxon>
        <taxon>Sphaerularioidea</taxon>
        <taxon>Anguinidae</taxon>
        <taxon>Anguininae</taxon>
        <taxon>Ditylenchus</taxon>
    </lineage>
</organism>
<dbReference type="AlphaFoldDB" id="A0A915CTN5"/>
<dbReference type="Proteomes" id="UP000887574">
    <property type="component" value="Unplaced"/>
</dbReference>
<protein>
    <submittedName>
        <fullName evidence="2">Uncharacterized protein</fullName>
    </submittedName>
</protein>
<keyword evidence="1" id="KW-1185">Reference proteome</keyword>
<evidence type="ECO:0000313" key="1">
    <source>
        <dbReference type="Proteomes" id="UP000887574"/>
    </source>
</evidence>